<sequence length="305" mass="34702">MPFKMQKLHMPWTPQGLLFLALLGSILCPPASGIMDPSPEEKRLAWKYPDCSHLTAERGYALVDWPEVRRELHLNPYPENMPAVFGILDKLRGGSAEYDEEARLCIMGIPAVFFFLTKWTVDTMDRDEHGRPDEEAVKKVTVQYSIFENYISALHPGLINAANWTFDDLQIGRLRRQILQCYRQLEAKTANGSKFPPLKVYVYDEVDVPELEPLLRSQIYCSRGQWGTDVQVHDFFATSSIRTDDPAEADFFFVPGYAICVLEGNLYTLDEVDDLYKNLVQALPYFNASGGRDHVFVFGSGMAQS</sequence>
<dbReference type="GO" id="GO:0016757">
    <property type="term" value="F:glycosyltransferase activity"/>
    <property type="evidence" value="ECO:0007669"/>
    <property type="project" value="InterPro"/>
</dbReference>
<reference evidence="4" key="1">
    <citation type="submission" date="2021-02" db="EMBL/GenBank/DDBJ databases">
        <authorList>
            <person name="Dougan E. K."/>
            <person name="Rhodes N."/>
            <person name="Thang M."/>
            <person name="Chan C."/>
        </authorList>
    </citation>
    <scope>NUCLEOTIDE SEQUENCE</scope>
</reference>
<evidence type="ECO:0000256" key="1">
    <source>
        <dbReference type="ARBA" id="ARBA00010271"/>
    </source>
</evidence>
<protein>
    <recommendedName>
        <fullName evidence="3">Exostosin GT47 domain-containing protein</fullName>
    </recommendedName>
</protein>
<dbReference type="AlphaFoldDB" id="A0A813D7R7"/>
<organism evidence="4 5">
    <name type="scientific">Polarella glacialis</name>
    <name type="common">Dinoflagellate</name>
    <dbReference type="NCBI Taxonomy" id="89957"/>
    <lineage>
        <taxon>Eukaryota</taxon>
        <taxon>Sar</taxon>
        <taxon>Alveolata</taxon>
        <taxon>Dinophyceae</taxon>
        <taxon>Suessiales</taxon>
        <taxon>Suessiaceae</taxon>
        <taxon>Polarella</taxon>
    </lineage>
</organism>
<comment type="caution">
    <text evidence="4">The sequence shown here is derived from an EMBL/GenBank/DDBJ whole genome shotgun (WGS) entry which is preliminary data.</text>
</comment>
<feature type="chain" id="PRO_5032455358" description="Exostosin GT47 domain-containing protein" evidence="2">
    <location>
        <begin position="34"/>
        <end position="305"/>
    </location>
</feature>
<feature type="non-terminal residue" evidence="4">
    <location>
        <position position="305"/>
    </location>
</feature>
<feature type="signal peptide" evidence="2">
    <location>
        <begin position="1"/>
        <end position="33"/>
    </location>
</feature>
<dbReference type="OrthoDB" id="1924787at2759"/>
<gene>
    <name evidence="4" type="ORF">PGLA1383_LOCUS1510</name>
</gene>
<evidence type="ECO:0000259" key="3">
    <source>
        <dbReference type="Pfam" id="PF03016"/>
    </source>
</evidence>
<comment type="similarity">
    <text evidence="1">Belongs to the glycosyltransferase 47 family.</text>
</comment>
<dbReference type="PANTHER" id="PTHR11062">
    <property type="entry name" value="EXOSTOSIN HEPARAN SULFATE GLYCOSYLTRANSFERASE -RELATED"/>
    <property type="match status" value="1"/>
</dbReference>
<dbReference type="InterPro" id="IPR004263">
    <property type="entry name" value="Exostosin"/>
</dbReference>
<dbReference type="Proteomes" id="UP000654075">
    <property type="component" value="Unassembled WGS sequence"/>
</dbReference>
<accession>A0A813D7R7</accession>
<dbReference type="Pfam" id="PF03016">
    <property type="entry name" value="Exostosin_GT47"/>
    <property type="match status" value="1"/>
</dbReference>
<feature type="domain" description="Exostosin GT47" evidence="3">
    <location>
        <begin position="196"/>
        <end position="301"/>
    </location>
</feature>
<proteinExistence type="inferred from homology"/>
<evidence type="ECO:0000313" key="4">
    <source>
        <dbReference type="EMBL" id="CAE8582515.1"/>
    </source>
</evidence>
<dbReference type="PANTHER" id="PTHR11062:SF281">
    <property type="entry name" value="EXOSTOSIN-LIKE 2"/>
    <property type="match status" value="1"/>
</dbReference>
<evidence type="ECO:0000256" key="2">
    <source>
        <dbReference type="SAM" id="SignalP"/>
    </source>
</evidence>
<dbReference type="InterPro" id="IPR040911">
    <property type="entry name" value="Exostosin_GT47"/>
</dbReference>
<name>A0A813D7R7_POLGL</name>
<dbReference type="EMBL" id="CAJNNV010000412">
    <property type="protein sequence ID" value="CAE8582515.1"/>
    <property type="molecule type" value="Genomic_DNA"/>
</dbReference>
<evidence type="ECO:0000313" key="5">
    <source>
        <dbReference type="Proteomes" id="UP000654075"/>
    </source>
</evidence>
<keyword evidence="2" id="KW-0732">Signal</keyword>
<keyword evidence="5" id="KW-1185">Reference proteome</keyword>